<evidence type="ECO:0000256" key="3">
    <source>
        <dbReference type="ARBA" id="ARBA00023002"/>
    </source>
</evidence>
<reference evidence="6" key="2">
    <citation type="submission" date="2022-09" db="EMBL/GenBank/DDBJ databases">
        <title>Biosynthetic gene clusters of Dactylosporangioum fulvum.</title>
        <authorList>
            <person name="Caradec T."/>
        </authorList>
    </citation>
    <scope>NUCLEOTIDE SEQUENCE</scope>
    <source>
        <strain evidence="6">NRRL B-16292</strain>
    </source>
</reference>
<keyword evidence="7" id="KW-1185">Reference proteome</keyword>
<reference evidence="6" key="1">
    <citation type="submission" date="2021-04" db="EMBL/GenBank/DDBJ databases">
        <authorList>
            <person name="Hartkoorn R.C."/>
            <person name="Beaudoing E."/>
            <person name="Hot D."/>
        </authorList>
    </citation>
    <scope>NUCLEOTIDE SEQUENCE</scope>
    <source>
        <strain evidence="6">NRRL B-16292</strain>
    </source>
</reference>
<dbReference type="PANTHER" id="PTHR42847">
    <property type="entry name" value="ALKANESULFONATE MONOOXYGENASE"/>
    <property type="match status" value="1"/>
</dbReference>
<dbReference type="EMBL" id="CP073720">
    <property type="protein sequence ID" value="UWP80385.1"/>
    <property type="molecule type" value="Genomic_DNA"/>
</dbReference>
<evidence type="ECO:0000313" key="6">
    <source>
        <dbReference type="EMBL" id="UWP80385.1"/>
    </source>
</evidence>
<evidence type="ECO:0000256" key="1">
    <source>
        <dbReference type="ARBA" id="ARBA00022630"/>
    </source>
</evidence>
<evidence type="ECO:0000313" key="7">
    <source>
        <dbReference type="Proteomes" id="UP001059617"/>
    </source>
</evidence>
<accession>A0ABY5VSY2</accession>
<protein>
    <submittedName>
        <fullName evidence="6">LLM class flavin-dependent oxidoreductase</fullName>
    </submittedName>
</protein>
<evidence type="ECO:0000256" key="2">
    <source>
        <dbReference type="ARBA" id="ARBA00022643"/>
    </source>
</evidence>
<dbReference type="RefSeq" id="WP_259858145.1">
    <property type="nucleotide sequence ID" value="NZ_BAAAST010000009.1"/>
</dbReference>
<dbReference type="SUPFAM" id="SSF51679">
    <property type="entry name" value="Bacterial luciferase-like"/>
    <property type="match status" value="1"/>
</dbReference>
<evidence type="ECO:0000256" key="4">
    <source>
        <dbReference type="ARBA" id="ARBA00023033"/>
    </source>
</evidence>
<dbReference type="InterPro" id="IPR011251">
    <property type="entry name" value="Luciferase-like_dom"/>
</dbReference>
<dbReference type="PANTHER" id="PTHR42847:SF4">
    <property type="entry name" value="ALKANESULFONATE MONOOXYGENASE-RELATED"/>
    <property type="match status" value="1"/>
</dbReference>
<keyword evidence="4" id="KW-0503">Monooxygenase</keyword>
<organism evidence="6 7">
    <name type="scientific">Dactylosporangium fulvum</name>
    <dbReference type="NCBI Taxonomy" id="53359"/>
    <lineage>
        <taxon>Bacteria</taxon>
        <taxon>Bacillati</taxon>
        <taxon>Actinomycetota</taxon>
        <taxon>Actinomycetes</taxon>
        <taxon>Micromonosporales</taxon>
        <taxon>Micromonosporaceae</taxon>
        <taxon>Dactylosporangium</taxon>
    </lineage>
</organism>
<gene>
    <name evidence="6" type="ORF">Dfulv_35220</name>
</gene>
<dbReference type="Proteomes" id="UP001059617">
    <property type="component" value="Chromosome"/>
</dbReference>
<dbReference type="Gene3D" id="3.20.20.30">
    <property type="entry name" value="Luciferase-like domain"/>
    <property type="match status" value="1"/>
</dbReference>
<dbReference type="InterPro" id="IPR036661">
    <property type="entry name" value="Luciferase-like_sf"/>
</dbReference>
<dbReference type="InterPro" id="IPR050172">
    <property type="entry name" value="SsuD_RutA_monooxygenase"/>
</dbReference>
<keyword evidence="2" id="KW-0288">FMN</keyword>
<feature type="domain" description="Luciferase-like" evidence="5">
    <location>
        <begin position="72"/>
        <end position="293"/>
    </location>
</feature>
<keyword evidence="3" id="KW-0560">Oxidoreductase</keyword>
<name>A0ABY5VSY2_9ACTN</name>
<dbReference type="Pfam" id="PF00296">
    <property type="entry name" value="Bac_luciferase"/>
    <property type="match status" value="1"/>
</dbReference>
<sequence>MVTGPDTVENTATSPDLQARIDAAVAVRWEQPPVVQPSRRATLAGQESTFKIGALWRADLAGGAGGAVGPGVDPGRLEWTRHVESAKALERAGIDYVLLTDGFAAGGSAERGLRSVLWAVPVILATERLGVVTVLRTNFTAPTHVARFGAHLDWLSQGRWGWCVATGRGDEAARLYGLDEEPSVEAQVDRAAEVVAAVEAIWQGGERGVEFDGRHVRVHGRSKRPFPTQLPRPPIFGVGDSAAARSLAGASLDVWIAEDPSPDALVSARASLAEGAQRAGRAAPRIHLRTSLVPGEAGDSDTVLRALATRVRDLATDKLIDGLLLDLPAGDAVAGERVRALVDMLAELGVADDYVARTGSW</sequence>
<evidence type="ECO:0000259" key="5">
    <source>
        <dbReference type="Pfam" id="PF00296"/>
    </source>
</evidence>
<proteinExistence type="predicted"/>
<keyword evidence="1" id="KW-0285">Flavoprotein</keyword>